<dbReference type="GO" id="GO:0005737">
    <property type="term" value="C:cytoplasm"/>
    <property type="evidence" value="ECO:0007669"/>
    <property type="project" value="TreeGrafter"/>
</dbReference>
<dbReference type="Pfam" id="PF00583">
    <property type="entry name" value="Acetyltransf_1"/>
    <property type="match status" value="1"/>
</dbReference>
<dbReference type="Gene3D" id="3.40.630.30">
    <property type="match status" value="1"/>
</dbReference>
<dbReference type="SUPFAM" id="SSF55729">
    <property type="entry name" value="Acyl-CoA N-acyltransferases (Nat)"/>
    <property type="match status" value="1"/>
</dbReference>
<name>T1AYA7_9ZZZZ</name>
<gene>
    <name evidence="2" type="ORF">B2A_01548</name>
</gene>
<dbReference type="InterPro" id="IPR039840">
    <property type="entry name" value="NAA80"/>
</dbReference>
<reference evidence="2" key="2">
    <citation type="journal article" date="2014" name="ISME J.">
        <title>Microbial stratification in low pH oxic and suboxic macroscopic growths along an acid mine drainage.</title>
        <authorList>
            <person name="Mendez-Garcia C."/>
            <person name="Mesa V."/>
            <person name="Sprenger R.R."/>
            <person name="Richter M."/>
            <person name="Diez M.S."/>
            <person name="Solano J."/>
            <person name="Bargiela R."/>
            <person name="Golyshina O.V."/>
            <person name="Manteca A."/>
            <person name="Ramos J.L."/>
            <person name="Gallego J.R."/>
            <person name="Llorente I."/>
            <person name="Martins Dos Santos V.A."/>
            <person name="Jensen O.N."/>
            <person name="Pelaez A.I."/>
            <person name="Sanchez J."/>
            <person name="Ferrer M."/>
        </authorList>
    </citation>
    <scope>NUCLEOTIDE SEQUENCE</scope>
</reference>
<dbReference type="PANTHER" id="PTHR13538">
    <property type="entry name" value="N-ACETYLTRANSFERASE 6"/>
    <property type="match status" value="1"/>
</dbReference>
<keyword evidence="2" id="KW-0808">Transferase</keyword>
<evidence type="ECO:0000259" key="1">
    <source>
        <dbReference type="PROSITE" id="PS51186"/>
    </source>
</evidence>
<reference evidence="2" key="1">
    <citation type="submission" date="2013-08" db="EMBL/GenBank/DDBJ databases">
        <authorList>
            <person name="Mendez C."/>
            <person name="Richter M."/>
            <person name="Ferrer M."/>
            <person name="Sanchez J."/>
        </authorList>
    </citation>
    <scope>NUCLEOTIDE SEQUENCE</scope>
</reference>
<dbReference type="EMBL" id="AUZZ01001132">
    <property type="protein sequence ID" value="EQD65576.1"/>
    <property type="molecule type" value="Genomic_DNA"/>
</dbReference>
<dbReference type="PROSITE" id="PS51186">
    <property type="entry name" value="GNAT"/>
    <property type="match status" value="1"/>
</dbReference>
<sequence length="165" mass="18086">MRRAFTIDYACDVPQWLPTLAAAQAAAFAPLIAGLDTNAVLARLRTHQQHRALPTTLIAHHEALSWLGGVSLLDNSPEDTRPWAPWLTSLVVRDEQRGQGIGSALIRRGVEEARALGVAYLYLYCAADLAGYYAARGWHTCGDYTRGAWRAVVMRIDTGTAEPRA</sequence>
<dbReference type="GO" id="GO:0008080">
    <property type="term" value="F:N-acetyltransferase activity"/>
    <property type="evidence" value="ECO:0007669"/>
    <property type="project" value="InterPro"/>
</dbReference>
<organism evidence="2">
    <name type="scientific">mine drainage metagenome</name>
    <dbReference type="NCBI Taxonomy" id="410659"/>
    <lineage>
        <taxon>unclassified sequences</taxon>
        <taxon>metagenomes</taxon>
        <taxon>ecological metagenomes</taxon>
    </lineage>
</organism>
<dbReference type="InterPro" id="IPR000182">
    <property type="entry name" value="GNAT_dom"/>
</dbReference>
<dbReference type="AlphaFoldDB" id="T1AYA7"/>
<protein>
    <submittedName>
        <fullName evidence="2">Acetyltransferase</fullName>
    </submittedName>
</protein>
<dbReference type="CDD" id="cd04301">
    <property type="entry name" value="NAT_SF"/>
    <property type="match status" value="1"/>
</dbReference>
<proteinExistence type="predicted"/>
<dbReference type="GO" id="GO:1905502">
    <property type="term" value="F:acetyl-CoA binding"/>
    <property type="evidence" value="ECO:0007669"/>
    <property type="project" value="TreeGrafter"/>
</dbReference>
<comment type="caution">
    <text evidence="2">The sequence shown here is derived from an EMBL/GenBank/DDBJ whole genome shotgun (WGS) entry which is preliminary data.</text>
</comment>
<evidence type="ECO:0000313" key="2">
    <source>
        <dbReference type="EMBL" id="EQD65576.1"/>
    </source>
</evidence>
<accession>T1AYA7</accession>
<dbReference type="PANTHER" id="PTHR13538:SF4">
    <property type="entry name" value="N-ALPHA-ACETYLTRANSFERASE 80"/>
    <property type="match status" value="1"/>
</dbReference>
<dbReference type="InterPro" id="IPR016181">
    <property type="entry name" value="Acyl_CoA_acyltransferase"/>
</dbReference>
<feature type="domain" description="N-acetyltransferase" evidence="1">
    <location>
        <begin position="7"/>
        <end position="159"/>
    </location>
</feature>